<evidence type="ECO:0000313" key="2">
    <source>
        <dbReference type="EMBL" id="MFD2865812.1"/>
    </source>
</evidence>
<feature type="transmembrane region" description="Helical" evidence="1">
    <location>
        <begin position="12"/>
        <end position="29"/>
    </location>
</feature>
<evidence type="ECO:0000256" key="1">
    <source>
        <dbReference type="SAM" id="Phobius"/>
    </source>
</evidence>
<feature type="transmembrane region" description="Helical" evidence="1">
    <location>
        <begin position="35"/>
        <end position="55"/>
    </location>
</feature>
<keyword evidence="1" id="KW-0472">Membrane</keyword>
<proteinExistence type="predicted"/>
<feature type="transmembrane region" description="Helical" evidence="1">
    <location>
        <begin position="91"/>
        <end position="109"/>
    </location>
</feature>
<protein>
    <recommendedName>
        <fullName evidence="4">SPW repeat-containing protein</fullName>
    </recommendedName>
</protein>
<keyword evidence="1" id="KW-0812">Transmembrane</keyword>
<comment type="caution">
    <text evidence="2">The sequence shown here is derived from an EMBL/GenBank/DDBJ whole genome shotgun (WGS) entry which is preliminary data.</text>
</comment>
<sequence>MKILTPKNHGIIDYLVVLFLLASPMLFGMSHTIALFTYGLGLVHLALTLLTDFSVGVVKLIPLPIHGFIELAVGIILIALAYTLFKDDELGKLFYTGFGTAVLAVFLITDYNKSAGV</sequence>
<gene>
    <name evidence="2" type="ORF">ACFSYC_14020</name>
</gene>
<evidence type="ECO:0008006" key="4">
    <source>
        <dbReference type="Google" id="ProtNLM"/>
    </source>
</evidence>
<accession>A0ABW5XRY8</accession>
<reference evidence="3" key="1">
    <citation type="journal article" date="2019" name="Int. J. Syst. Evol. Microbiol.">
        <title>The Global Catalogue of Microorganisms (GCM) 10K type strain sequencing project: providing services to taxonomists for standard genome sequencing and annotation.</title>
        <authorList>
            <consortium name="The Broad Institute Genomics Platform"/>
            <consortium name="The Broad Institute Genome Sequencing Center for Infectious Disease"/>
            <person name="Wu L."/>
            <person name="Ma J."/>
        </authorList>
    </citation>
    <scope>NUCLEOTIDE SEQUENCE [LARGE SCALE GENOMIC DNA]</scope>
    <source>
        <strain evidence="3">KCTC 52232</strain>
    </source>
</reference>
<keyword evidence="1" id="KW-1133">Transmembrane helix</keyword>
<dbReference type="RefSeq" id="WP_377128824.1">
    <property type="nucleotide sequence ID" value="NZ_JBHUHN010000001.1"/>
</dbReference>
<feature type="transmembrane region" description="Helical" evidence="1">
    <location>
        <begin position="67"/>
        <end position="85"/>
    </location>
</feature>
<keyword evidence="3" id="KW-1185">Reference proteome</keyword>
<name>A0ABW5XRY8_9SPHI</name>
<evidence type="ECO:0000313" key="3">
    <source>
        <dbReference type="Proteomes" id="UP001597601"/>
    </source>
</evidence>
<dbReference type="Proteomes" id="UP001597601">
    <property type="component" value="Unassembled WGS sequence"/>
</dbReference>
<organism evidence="2 3">
    <name type="scientific">Mucilaginibacter antarcticus</name>
    <dbReference type="NCBI Taxonomy" id="1855725"/>
    <lineage>
        <taxon>Bacteria</taxon>
        <taxon>Pseudomonadati</taxon>
        <taxon>Bacteroidota</taxon>
        <taxon>Sphingobacteriia</taxon>
        <taxon>Sphingobacteriales</taxon>
        <taxon>Sphingobacteriaceae</taxon>
        <taxon>Mucilaginibacter</taxon>
    </lineage>
</organism>
<dbReference type="EMBL" id="JBHUON010000017">
    <property type="protein sequence ID" value="MFD2865812.1"/>
    <property type="molecule type" value="Genomic_DNA"/>
</dbReference>